<dbReference type="SUPFAM" id="SSF57667">
    <property type="entry name" value="beta-beta-alpha zinc fingers"/>
    <property type="match status" value="1"/>
</dbReference>
<proteinExistence type="predicted"/>
<evidence type="ECO:0000313" key="3">
    <source>
        <dbReference type="EMBL" id="PPR06970.1"/>
    </source>
</evidence>
<feature type="compositionally biased region" description="Low complexity" evidence="1">
    <location>
        <begin position="300"/>
        <end position="318"/>
    </location>
</feature>
<dbReference type="Proteomes" id="UP000284706">
    <property type="component" value="Unassembled WGS sequence"/>
</dbReference>
<feature type="region of interest" description="Disordered" evidence="1">
    <location>
        <begin position="299"/>
        <end position="318"/>
    </location>
</feature>
<dbReference type="PROSITE" id="PS00028">
    <property type="entry name" value="ZINC_FINGER_C2H2_1"/>
    <property type="match status" value="2"/>
</dbReference>
<organism evidence="3 4">
    <name type="scientific">Gymnopilus dilepis</name>
    <dbReference type="NCBI Taxonomy" id="231916"/>
    <lineage>
        <taxon>Eukaryota</taxon>
        <taxon>Fungi</taxon>
        <taxon>Dikarya</taxon>
        <taxon>Basidiomycota</taxon>
        <taxon>Agaricomycotina</taxon>
        <taxon>Agaricomycetes</taxon>
        <taxon>Agaricomycetidae</taxon>
        <taxon>Agaricales</taxon>
        <taxon>Agaricineae</taxon>
        <taxon>Hymenogastraceae</taxon>
        <taxon>Gymnopilus</taxon>
    </lineage>
</organism>
<accession>A0A409YVE4</accession>
<dbReference type="InterPro" id="IPR013087">
    <property type="entry name" value="Znf_C2H2_type"/>
</dbReference>
<feature type="domain" description="C2H2-type" evidence="2">
    <location>
        <begin position="244"/>
        <end position="265"/>
    </location>
</feature>
<dbReference type="STRING" id="231916.A0A409YVE4"/>
<name>A0A409YVE4_9AGAR</name>
<dbReference type="Gene3D" id="3.30.160.60">
    <property type="entry name" value="Classic Zinc Finger"/>
    <property type="match status" value="1"/>
</dbReference>
<dbReference type="InterPro" id="IPR036236">
    <property type="entry name" value="Znf_C2H2_sf"/>
</dbReference>
<reference evidence="3 4" key="1">
    <citation type="journal article" date="2018" name="Evol. Lett.">
        <title>Horizontal gene cluster transfer increased hallucinogenic mushroom diversity.</title>
        <authorList>
            <person name="Reynolds H.T."/>
            <person name="Vijayakumar V."/>
            <person name="Gluck-Thaler E."/>
            <person name="Korotkin H.B."/>
            <person name="Matheny P.B."/>
            <person name="Slot J.C."/>
        </authorList>
    </citation>
    <scope>NUCLEOTIDE SEQUENCE [LARGE SCALE GENOMIC DNA]</scope>
    <source>
        <strain evidence="3 4">SRW20</strain>
    </source>
</reference>
<dbReference type="OrthoDB" id="654211at2759"/>
<dbReference type="SMART" id="SM00355">
    <property type="entry name" value="ZnF_C2H2"/>
    <property type="match status" value="2"/>
</dbReference>
<feature type="region of interest" description="Disordered" evidence="1">
    <location>
        <begin position="1"/>
        <end position="22"/>
    </location>
</feature>
<protein>
    <recommendedName>
        <fullName evidence="2">C2H2-type domain-containing protein</fullName>
    </recommendedName>
</protein>
<dbReference type="AlphaFoldDB" id="A0A409YVE4"/>
<keyword evidence="4" id="KW-1185">Reference proteome</keyword>
<sequence length="318" mass="36220">MNSPYFAPIPNSSPNENRDQNCRPTLPTIKELGILPECYSSSHPCCGFNPHFNGLSKANMKVGNSMERYALCDLQPPVLLSVFRDVHRRTRLTFQDVPGRNRNTYSKEVHPHLQDPSIKVVYVQNEHPEREKAPFAFDSEEELLFDPNEAVDPSEWSRHIADLGKEKGKGPSIFECTFPVANGADMICKYRGLKQSVKRHINAVHLKQRPWVCLYCFKRFPQKTTAGVHIGTIHSKNGKWLHPCEYCTELFKDPARRYKHTKEVHPEKIVKSRRKDPYAHIEAQLGESTVAAMQRSLPCSYDSSRSPSVASSAFSDPE</sequence>
<comment type="caution">
    <text evidence="3">The sequence shown here is derived from an EMBL/GenBank/DDBJ whole genome shotgun (WGS) entry which is preliminary data.</text>
</comment>
<feature type="domain" description="C2H2-type" evidence="2">
    <location>
        <begin position="213"/>
        <end position="234"/>
    </location>
</feature>
<dbReference type="InParanoid" id="A0A409YVE4"/>
<evidence type="ECO:0000259" key="2">
    <source>
        <dbReference type="PROSITE" id="PS00028"/>
    </source>
</evidence>
<gene>
    <name evidence="3" type="ORF">CVT26_004290</name>
</gene>
<evidence type="ECO:0000313" key="4">
    <source>
        <dbReference type="Proteomes" id="UP000284706"/>
    </source>
</evidence>
<evidence type="ECO:0000256" key="1">
    <source>
        <dbReference type="SAM" id="MobiDB-lite"/>
    </source>
</evidence>
<dbReference type="EMBL" id="NHYE01000217">
    <property type="protein sequence ID" value="PPR06970.1"/>
    <property type="molecule type" value="Genomic_DNA"/>
</dbReference>